<dbReference type="SMART" id="SM01190">
    <property type="entry name" value="EMP24_GP25L"/>
    <property type="match status" value="1"/>
</dbReference>
<gene>
    <name evidence="9" type="ORF">HK099_007517</name>
</gene>
<dbReference type="GO" id="GO:0016020">
    <property type="term" value="C:membrane"/>
    <property type="evidence" value="ECO:0007669"/>
    <property type="project" value="UniProtKB-SubCell"/>
</dbReference>
<dbReference type="InterPro" id="IPR015720">
    <property type="entry name" value="Emp24-like"/>
</dbReference>
<sequence length="217" mass="25415">MENGFHEFLNKTDTKVSFQFECSEGSEDFIIFSSVEDPNFVKIYESAGVEEDVFDFVTEVEGEYSFCFFNEAGGKKEVNFNIEIDSDYFENSRDFKGEYTEEARNADTLLNRFVRGSEEKTFLSEEEIFKDDESDLNSLLRLKIFSLDASLNNFTNIIDRVSLERHRNQHVGDILLTNLISWSLIRVWFVICWSACQVYYLKRLFYSKPSKDLKISI</sequence>
<evidence type="ECO:0000259" key="8">
    <source>
        <dbReference type="PROSITE" id="PS50866"/>
    </source>
</evidence>
<keyword evidence="6" id="KW-0472">Membrane</keyword>
<keyword evidence="10" id="KW-1185">Reference proteome</keyword>
<feature type="domain" description="GOLD" evidence="8">
    <location>
        <begin position="2"/>
        <end position="84"/>
    </location>
</feature>
<comment type="caution">
    <text evidence="9">The sequence shown here is derived from an EMBL/GenBank/DDBJ whole genome shotgun (WGS) entry which is preliminary data.</text>
</comment>
<evidence type="ECO:0000256" key="4">
    <source>
        <dbReference type="ARBA" id="ARBA00022729"/>
    </source>
</evidence>
<keyword evidence="5" id="KW-1133">Transmembrane helix</keyword>
<evidence type="ECO:0000256" key="3">
    <source>
        <dbReference type="ARBA" id="ARBA00022692"/>
    </source>
</evidence>
<proteinExistence type="inferred from homology"/>
<dbReference type="Proteomes" id="UP001211065">
    <property type="component" value="Unassembled WGS sequence"/>
</dbReference>
<organism evidence="9 10">
    <name type="scientific">Clydaea vesicula</name>
    <dbReference type="NCBI Taxonomy" id="447962"/>
    <lineage>
        <taxon>Eukaryota</taxon>
        <taxon>Fungi</taxon>
        <taxon>Fungi incertae sedis</taxon>
        <taxon>Chytridiomycota</taxon>
        <taxon>Chytridiomycota incertae sedis</taxon>
        <taxon>Chytridiomycetes</taxon>
        <taxon>Lobulomycetales</taxon>
        <taxon>Lobulomycetaceae</taxon>
        <taxon>Clydaea</taxon>
    </lineage>
</organism>
<protein>
    <recommendedName>
        <fullName evidence="8">GOLD domain-containing protein</fullName>
    </recommendedName>
</protein>
<dbReference type="EMBL" id="JADGJW010000734">
    <property type="protein sequence ID" value="KAJ3213210.1"/>
    <property type="molecule type" value="Genomic_DNA"/>
</dbReference>
<evidence type="ECO:0000313" key="10">
    <source>
        <dbReference type="Proteomes" id="UP001211065"/>
    </source>
</evidence>
<accession>A0AAD5U167</accession>
<comment type="similarity">
    <text evidence="2 7">Belongs to the EMP24/GP25L family.</text>
</comment>
<dbReference type="PROSITE" id="PS50866">
    <property type="entry name" value="GOLD"/>
    <property type="match status" value="1"/>
</dbReference>
<dbReference type="AlphaFoldDB" id="A0AAD5U167"/>
<evidence type="ECO:0000313" key="9">
    <source>
        <dbReference type="EMBL" id="KAJ3213210.1"/>
    </source>
</evidence>
<keyword evidence="4" id="KW-0732">Signal</keyword>
<reference evidence="9" key="1">
    <citation type="submission" date="2020-05" db="EMBL/GenBank/DDBJ databases">
        <title>Phylogenomic resolution of chytrid fungi.</title>
        <authorList>
            <person name="Stajich J.E."/>
            <person name="Amses K."/>
            <person name="Simmons R."/>
            <person name="Seto K."/>
            <person name="Myers J."/>
            <person name="Bonds A."/>
            <person name="Quandt C.A."/>
            <person name="Barry K."/>
            <person name="Liu P."/>
            <person name="Grigoriev I."/>
            <person name="Longcore J.E."/>
            <person name="James T.Y."/>
        </authorList>
    </citation>
    <scope>NUCLEOTIDE SEQUENCE</scope>
    <source>
        <strain evidence="9">JEL0476</strain>
    </source>
</reference>
<dbReference type="Pfam" id="PF01105">
    <property type="entry name" value="EMP24_GP25L"/>
    <property type="match status" value="1"/>
</dbReference>
<evidence type="ECO:0000256" key="1">
    <source>
        <dbReference type="ARBA" id="ARBA00004479"/>
    </source>
</evidence>
<comment type="subcellular location">
    <subcellularLocation>
        <location evidence="1 7">Membrane</location>
        <topology evidence="1 7">Single-pass type I membrane protein</topology>
    </subcellularLocation>
</comment>
<name>A0AAD5U167_9FUNG</name>
<dbReference type="InterPro" id="IPR009038">
    <property type="entry name" value="GOLD_dom"/>
</dbReference>
<evidence type="ECO:0000256" key="5">
    <source>
        <dbReference type="ARBA" id="ARBA00022989"/>
    </source>
</evidence>
<keyword evidence="3 7" id="KW-0812">Transmembrane</keyword>
<evidence type="ECO:0000256" key="6">
    <source>
        <dbReference type="ARBA" id="ARBA00023136"/>
    </source>
</evidence>
<dbReference type="PANTHER" id="PTHR22811">
    <property type="entry name" value="TRANSMEMBRANE EMP24 DOMAIN-CONTAINING PROTEIN"/>
    <property type="match status" value="1"/>
</dbReference>
<evidence type="ECO:0000256" key="7">
    <source>
        <dbReference type="RuleBase" id="RU003827"/>
    </source>
</evidence>
<evidence type="ECO:0000256" key="2">
    <source>
        <dbReference type="ARBA" id="ARBA00007104"/>
    </source>
</evidence>